<dbReference type="InterPro" id="IPR023214">
    <property type="entry name" value="HAD_sf"/>
</dbReference>
<dbReference type="GO" id="GO:0016791">
    <property type="term" value="F:phosphatase activity"/>
    <property type="evidence" value="ECO:0007669"/>
    <property type="project" value="TreeGrafter"/>
</dbReference>
<dbReference type="Pfam" id="PF13344">
    <property type="entry name" value="Hydrolase_6"/>
    <property type="match status" value="1"/>
</dbReference>
<dbReference type="EMBL" id="LAZR01036648">
    <property type="protein sequence ID" value="KKL24300.1"/>
    <property type="molecule type" value="Genomic_DNA"/>
</dbReference>
<accession>A0A0F9BQY9</accession>
<protein>
    <submittedName>
        <fullName evidence="1">Uncharacterized protein</fullName>
    </submittedName>
</protein>
<dbReference type="InterPro" id="IPR006439">
    <property type="entry name" value="HAD-SF_hydro_IA"/>
</dbReference>
<dbReference type="GO" id="GO:0005737">
    <property type="term" value="C:cytoplasm"/>
    <property type="evidence" value="ECO:0007669"/>
    <property type="project" value="TreeGrafter"/>
</dbReference>
<dbReference type="PANTHER" id="PTHR19288:SF46">
    <property type="entry name" value="HALOACID DEHALOGENASE-LIKE HYDROLASE DOMAIN-CONTAINING PROTEIN 2"/>
    <property type="match status" value="1"/>
</dbReference>
<dbReference type="InterPro" id="IPR036412">
    <property type="entry name" value="HAD-like_sf"/>
</dbReference>
<dbReference type="AlphaFoldDB" id="A0A0F9BQY9"/>
<comment type="caution">
    <text evidence="1">The sequence shown here is derived from an EMBL/GenBank/DDBJ whole genome shotgun (WGS) entry which is preliminary data.</text>
</comment>
<dbReference type="InterPro" id="IPR006357">
    <property type="entry name" value="HAD-SF_hydro_IIA"/>
</dbReference>
<dbReference type="PANTHER" id="PTHR19288">
    <property type="entry name" value="4-NITROPHENYLPHOSPHATASE-RELATED"/>
    <property type="match status" value="1"/>
</dbReference>
<evidence type="ECO:0000313" key="1">
    <source>
        <dbReference type="EMBL" id="KKL24300.1"/>
    </source>
</evidence>
<dbReference type="NCBIfam" id="TIGR01460">
    <property type="entry name" value="HAD-SF-IIA"/>
    <property type="match status" value="1"/>
</dbReference>
<sequence>MVKIKKLTNIKGLLIDLDGTLYFKGNPIPGAIETLKKLHEIGLKFLLFTNTDSKSPQTILKFLQDYGFTVNKDELFTPIIALKEFLTKYRNKKSFFVTTAEVEKEFQDFPKVDSNGSEMPDFVIIGDFRDNWDVNRLNLAFKFIFKGAKLLGTQGNRYFLDRKGEPVLDTGSFVKLIASAADVVPQIFGKPSKEYFLQALNKLDLAANEVIVIGDDLETDIAGATNMGLIAFLVRTGKGQFYDSNISQTSPFTLIDSLSSILEYF</sequence>
<organism evidence="1">
    <name type="scientific">marine sediment metagenome</name>
    <dbReference type="NCBI Taxonomy" id="412755"/>
    <lineage>
        <taxon>unclassified sequences</taxon>
        <taxon>metagenomes</taxon>
        <taxon>ecological metagenomes</taxon>
    </lineage>
</organism>
<name>A0A0F9BQY9_9ZZZZ</name>
<reference evidence="1" key="1">
    <citation type="journal article" date="2015" name="Nature">
        <title>Complex archaea that bridge the gap between prokaryotes and eukaryotes.</title>
        <authorList>
            <person name="Spang A."/>
            <person name="Saw J.H."/>
            <person name="Jorgensen S.L."/>
            <person name="Zaremba-Niedzwiedzka K."/>
            <person name="Martijn J."/>
            <person name="Lind A.E."/>
            <person name="van Eijk R."/>
            <person name="Schleper C."/>
            <person name="Guy L."/>
            <person name="Ettema T.J."/>
        </authorList>
    </citation>
    <scope>NUCLEOTIDE SEQUENCE</scope>
</reference>
<dbReference type="Pfam" id="PF13242">
    <property type="entry name" value="Hydrolase_like"/>
    <property type="match status" value="1"/>
</dbReference>
<proteinExistence type="predicted"/>
<gene>
    <name evidence="1" type="ORF">LCGC14_2416690</name>
</gene>
<dbReference type="SUPFAM" id="SSF56784">
    <property type="entry name" value="HAD-like"/>
    <property type="match status" value="1"/>
</dbReference>
<dbReference type="NCBIfam" id="TIGR01549">
    <property type="entry name" value="HAD-SF-IA-v1"/>
    <property type="match status" value="1"/>
</dbReference>
<dbReference type="Gene3D" id="3.40.50.1000">
    <property type="entry name" value="HAD superfamily/HAD-like"/>
    <property type="match status" value="2"/>
</dbReference>